<dbReference type="Proteomes" id="UP000762676">
    <property type="component" value="Unassembled WGS sequence"/>
</dbReference>
<dbReference type="Pfam" id="PF13843">
    <property type="entry name" value="DDE_Tnp_1_7"/>
    <property type="match status" value="1"/>
</dbReference>
<comment type="caution">
    <text evidence="2">The sequence shown here is derived from an EMBL/GenBank/DDBJ whole genome shotgun (WGS) entry which is preliminary data.</text>
</comment>
<sequence>MPVMVLRSLNPPRLMNGTRCIVTKAMRNLIEVKITSGPFKDEKHLIPRIRLQPSDTALPFTFQRQQFPSRPCFSLTINNAQGRSLRVVGLDLRSQVFTQSMLYVALSRTGRKNDVYILAEDVLLNGSASLFLSILLVSGYNSLPRSMMYWEQQEDCYNSAISKTMSRNRSEMLTRYIHVADNDNLIAGNKFAKIKPLYKLLNERLVRLFPVEQHLSTDESMSPSLFPVQQHLSTDESMSPSLFPVEQHLPTDESMSPYYVKHSLKKCIRGKPIKFGCNG</sequence>
<dbReference type="SUPFAM" id="SSF52540">
    <property type="entry name" value="P-loop containing nucleoside triphosphate hydrolases"/>
    <property type="match status" value="1"/>
</dbReference>
<keyword evidence="3" id="KW-1185">Reference proteome</keyword>
<keyword evidence="2" id="KW-0067">ATP-binding</keyword>
<keyword evidence="2" id="KW-0347">Helicase</keyword>
<dbReference type="InterPro" id="IPR027417">
    <property type="entry name" value="P-loop_NTPase"/>
</dbReference>
<feature type="domain" description="PiggyBac transposable element-derived protein" evidence="1">
    <location>
        <begin position="131"/>
        <end position="222"/>
    </location>
</feature>
<dbReference type="EMBL" id="BMAT01009258">
    <property type="protein sequence ID" value="GFS02924.1"/>
    <property type="molecule type" value="Genomic_DNA"/>
</dbReference>
<protein>
    <submittedName>
        <fullName evidence="2">ATP-dependent DNA helicase PIF1</fullName>
    </submittedName>
</protein>
<evidence type="ECO:0000313" key="2">
    <source>
        <dbReference type="EMBL" id="GFS02924.1"/>
    </source>
</evidence>
<evidence type="ECO:0000313" key="3">
    <source>
        <dbReference type="Proteomes" id="UP000762676"/>
    </source>
</evidence>
<dbReference type="GO" id="GO:0004386">
    <property type="term" value="F:helicase activity"/>
    <property type="evidence" value="ECO:0007669"/>
    <property type="project" value="UniProtKB-KW"/>
</dbReference>
<reference evidence="2 3" key="1">
    <citation type="journal article" date="2021" name="Elife">
        <title>Chloroplast acquisition without the gene transfer in kleptoplastic sea slugs, Plakobranchus ocellatus.</title>
        <authorList>
            <person name="Maeda T."/>
            <person name="Takahashi S."/>
            <person name="Yoshida T."/>
            <person name="Shimamura S."/>
            <person name="Takaki Y."/>
            <person name="Nagai Y."/>
            <person name="Toyoda A."/>
            <person name="Suzuki Y."/>
            <person name="Arimoto A."/>
            <person name="Ishii H."/>
            <person name="Satoh N."/>
            <person name="Nishiyama T."/>
            <person name="Hasebe M."/>
            <person name="Maruyama T."/>
            <person name="Minagawa J."/>
            <person name="Obokata J."/>
            <person name="Shigenobu S."/>
        </authorList>
    </citation>
    <scope>NUCLEOTIDE SEQUENCE [LARGE SCALE GENOMIC DNA]</scope>
</reference>
<keyword evidence="2" id="KW-0547">Nucleotide-binding</keyword>
<organism evidence="2 3">
    <name type="scientific">Elysia marginata</name>
    <dbReference type="NCBI Taxonomy" id="1093978"/>
    <lineage>
        <taxon>Eukaryota</taxon>
        <taxon>Metazoa</taxon>
        <taxon>Spiralia</taxon>
        <taxon>Lophotrochozoa</taxon>
        <taxon>Mollusca</taxon>
        <taxon>Gastropoda</taxon>
        <taxon>Heterobranchia</taxon>
        <taxon>Euthyneura</taxon>
        <taxon>Panpulmonata</taxon>
        <taxon>Sacoglossa</taxon>
        <taxon>Placobranchoidea</taxon>
        <taxon>Plakobranchidae</taxon>
        <taxon>Elysia</taxon>
    </lineage>
</organism>
<dbReference type="PANTHER" id="PTHR47055:SF3">
    <property type="entry name" value="PHORBOL-ESTER_DAG-TYPE DOMAIN-CONTAINING PROTEIN"/>
    <property type="match status" value="1"/>
</dbReference>
<accession>A0AAV4HXG9</accession>
<gene>
    <name evidence="2" type="ORF">ElyMa_004619800</name>
</gene>
<keyword evidence="2" id="KW-0378">Hydrolase</keyword>
<name>A0AAV4HXG9_9GAST</name>
<dbReference type="PANTHER" id="PTHR47055">
    <property type="entry name" value="DDE_TNP_1_7 DOMAIN-CONTAINING PROTEIN"/>
    <property type="match status" value="1"/>
</dbReference>
<dbReference type="InterPro" id="IPR052638">
    <property type="entry name" value="PiggyBac_TE-derived"/>
</dbReference>
<evidence type="ECO:0000259" key="1">
    <source>
        <dbReference type="Pfam" id="PF13843"/>
    </source>
</evidence>
<dbReference type="GO" id="GO:0043565">
    <property type="term" value="F:sequence-specific DNA binding"/>
    <property type="evidence" value="ECO:0007669"/>
    <property type="project" value="TreeGrafter"/>
</dbReference>
<proteinExistence type="predicted"/>
<dbReference type="InterPro" id="IPR029526">
    <property type="entry name" value="PGBD"/>
</dbReference>
<dbReference type="AlphaFoldDB" id="A0AAV4HXG9"/>